<comment type="caution">
    <text evidence="2">The sequence shown here is derived from an EMBL/GenBank/DDBJ whole genome shotgun (WGS) entry which is preliminary data.</text>
</comment>
<reference evidence="2" key="1">
    <citation type="submission" date="2021-01" db="EMBL/GenBank/DDBJ databases">
        <authorList>
            <person name="Eckstrom K.M.E."/>
        </authorList>
    </citation>
    <scope>NUCLEOTIDE SEQUENCE</scope>
    <source>
        <strain evidence="2">UVCC 0001</strain>
    </source>
</reference>
<dbReference type="PROSITE" id="PS51257">
    <property type="entry name" value="PROKAR_LIPOPROTEIN"/>
    <property type="match status" value="1"/>
</dbReference>
<dbReference type="EMBL" id="JASFZW010000004">
    <property type="protein sequence ID" value="KAK2078837.1"/>
    <property type="molecule type" value="Genomic_DNA"/>
</dbReference>
<accession>A0AAD9IMQ0</accession>
<evidence type="ECO:0000313" key="3">
    <source>
        <dbReference type="Proteomes" id="UP001255856"/>
    </source>
</evidence>
<dbReference type="AlphaFoldDB" id="A0AAD9IMQ0"/>
<protein>
    <submittedName>
        <fullName evidence="2">Uncharacterized protein</fullName>
    </submittedName>
</protein>
<keyword evidence="3" id="KW-1185">Reference proteome</keyword>
<dbReference type="Gene3D" id="3.40.30.10">
    <property type="entry name" value="Glutaredoxin"/>
    <property type="match status" value="1"/>
</dbReference>
<sequence length="162" mass="18043">MSRLLIATAIVLALATAACGLKKLDDATFERMTQASTGQTTGIWVTYFHRDRPDEERSLRALESFSDAALDQHVFLSQVNLDENPMLKRRFAERVPPPALVMFRHNKMFIYNGELTQDALIRWALEEYGVHLGVPVPPLPTLFGLIEKQLTGASEASGGVLM</sequence>
<dbReference type="InterPro" id="IPR036249">
    <property type="entry name" value="Thioredoxin-like_sf"/>
</dbReference>
<feature type="chain" id="PRO_5041983510" evidence="1">
    <location>
        <begin position="21"/>
        <end position="162"/>
    </location>
</feature>
<evidence type="ECO:0000256" key="1">
    <source>
        <dbReference type="SAM" id="SignalP"/>
    </source>
</evidence>
<proteinExistence type="predicted"/>
<name>A0AAD9IMQ0_PROWI</name>
<keyword evidence="1" id="KW-0732">Signal</keyword>
<feature type="signal peptide" evidence="1">
    <location>
        <begin position="1"/>
        <end position="20"/>
    </location>
</feature>
<organism evidence="2 3">
    <name type="scientific">Prototheca wickerhamii</name>
    <dbReference type="NCBI Taxonomy" id="3111"/>
    <lineage>
        <taxon>Eukaryota</taxon>
        <taxon>Viridiplantae</taxon>
        <taxon>Chlorophyta</taxon>
        <taxon>core chlorophytes</taxon>
        <taxon>Trebouxiophyceae</taxon>
        <taxon>Chlorellales</taxon>
        <taxon>Chlorellaceae</taxon>
        <taxon>Prototheca</taxon>
    </lineage>
</organism>
<dbReference type="PANTHER" id="PTHR19991:SF2">
    <property type="entry name" value="GH08893P"/>
    <property type="match status" value="1"/>
</dbReference>
<dbReference type="SUPFAM" id="SSF52833">
    <property type="entry name" value="Thioredoxin-like"/>
    <property type="match status" value="1"/>
</dbReference>
<gene>
    <name evidence="2" type="ORF">QBZ16_003677</name>
</gene>
<evidence type="ECO:0000313" key="2">
    <source>
        <dbReference type="EMBL" id="KAK2078837.1"/>
    </source>
</evidence>
<dbReference type="Proteomes" id="UP001255856">
    <property type="component" value="Unassembled WGS sequence"/>
</dbReference>
<dbReference type="PANTHER" id="PTHR19991">
    <property type="entry name" value="L 2 01289"/>
    <property type="match status" value="1"/>
</dbReference>